<protein>
    <recommendedName>
        <fullName evidence="3">ATPase</fullName>
    </recommendedName>
</protein>
<dbReference type="Pfam" id="PF13385">
    <property type="entry name" value="Laminin_G_3"/>
    <property type="match status" value="1"/>
</dbReference>
<accession>A0A3B1C6E5</accession>
<gene>
    <name evidence="2" type="ORF">MNBD_GAMMA24-1827</name>
</gene>
<feature type="region of interest" description="Disordered" evidence="1">
    <location>
        <begin position="43"/>
        <end position="64"/>
    </location>
</feature>
<sequence>MMKLFRTTSAGIKKPQFPYSDLFRGGLLLVITATLSACGGGAETEASPDLSVTSTEYSGPVPATADTQSFRATLWEGLRSKSRCGRCHNQSVGQSPTFVRSDDINLAYRETQSSNAKGMFVNLQNPAASRLVTKAASGHNCWDPNPQVCGETIISYINNWIGSTSNAPRQIDLKAPIPNQLVPGSSKIFPADTALFSNIHNLLVQRCSNCHSESAVTAQAPYFANSDINAALRAAKSKIDLDNPANSRLVVRLRNGLHNCWSSCKDNADEMQAAISDYARPISPTPVNSALVPSRALRMEQGLIASGGQRQEANIIALYEFQHIGSDSIAYDTSGVEPALNLSLSGEVNWLSNFGIEIVDGKAQGKTEASKKLYDLIRATGEYTIEAWLVPANVTQEGPARIISYSAGNKARNFTLGQTLYNYNFLHRSSSTDLNGSPDLSTNDDDERLQATLQHVVLTYDPGNGRRIYVNAEYTGDTDPVAPGNLKDWDDSYALILGNEASGDQQWQGRIRMLAIHNRALTQVQIQQNFDAGVGQMLFMLFNISHLVDVPDSYIMFEMSRFDDYSYMFAKPTYVTLGNARPTNIRIKGIRLGINGSEAAIGQAWINVDSTLNAARYTQTGQQLSPMGTIVPLEKGADNDEFFLTFDIIGTHTNAMSRGGSYSPAAIPAPAPVSDIGLRTFEEINNTMAEVTGVTAQTDDGRSTYSTVRQQLPAVANIEGFVSAHQVAITQLAFDYCSSLVENADLRSAFFGSSINFNTDVATAFAAKASTIDTLASRLYNNMIGSNIASAPTYNEIDTELSSEVDADNDGIGDSLYEQLTSNCPTACDAARTRSIVKGLCTAVLGSAAMLIQ</sequence>
<evidence type="ECO:0008006" key="3">
    <source>
        <dbReference type="Google" id="ProtNLM"/>
    </source>
</evidence>
<name>A0A3B1C6E5_9ZZZZ</name>
<dbReference type="Gene3D" id="2.60.120.200">
    <property type="match status" value="1"/>
</dbReference>
<proteinExistence type="predicted"/>
<dbReference type="EMBL" id="UOFZ01000043">
    <property type="protein sequence ID" value="VAX12467.1"/>
    <property type="molecule type" value="Genomic_DNA"/>
</dbReference>
<evidence type="ECO:0000313" key="2">
    <source>
        <dbReference type="EMBL" id="VAX12467.1"/>
    </source>
</evidence>
<reference evidence="2" key="1">
    <citation type="submission" date="2018-06" db="EMBL/GenBank/DDBJ databases">
        <authorList>
            <person name="Zhirakovskaya E."/>
        </authorList>
    </citation>
    <scope>NUCLEOTIDE SEQUENCE</scope>
</reference>
<dbReference type="InterPro" id="IPR013320">
    <property type="entry name" value="ConA-like_dom_sf"/>
</dbReference>
<organism evidence="2">
    <name type="scientific">hydrothermal vent metagenome</name>
    <dbReference type="NCBI Taxonomy" id="652676"/>
    <lineage>
        <taxon>unclassified sequences</taxon>
        <taxon>metagenomes</taxon>
        <taxon>ecological metagenomes</taxon>
    </lineage>
</organism>
<dbReference type="AlphaFoldDB" id="A0A3B1C6E5"/>
<evidence type="ECO:0000256" key="1">
    <source>
        <dbReference type="SAM" id="MobiDB-lite"/>
    </source>
</evidence>
<dbReference type="SUPFAM" id="SSF49899">
    <property type="entry name" value="Concanavalin A-like lectins/glucanases"/>
    <property type="match status" value="1"/>
</dbReference>